<accession>A0A0V0XZ98</accession>
<sequence length="66" mass="8051">LLENLRRVIEDTVYARELLQKLNTNANNQCLFDTWFKKICPHRTFSNSFQWMHHCRPNRVLVHQLL</sequence>
<comment type="caution">
    <text evidence="1">The sequence shown here is derived from an EMBL/GenBank/DDBJ whole genome shotgun (WGS) entry which is preliminary data.</text>
</comment>
<proteinExistence type="predicted"/>
<reference evidence="1 2" key="1">
    <citation type="submission" date="2015-01" db="EMBL/GenBank/DDBJ databases">
        <title>Evolution of Trichinella species and genotypes.</title>
        <authorList>
            <person name="Korhonen P.K."/>
            <person name="Edoardo P."/>
            <person name="Giuseppe L.R."/>
            <person name="Gasser R.B."/>
        </authorList>
    </citation>
    <scope>NUCLEOTIDE SEQUENCE [LARGE SCALE GENOMIC DNA]</scope>
    <source>
        <strain evidence="1">ISS2496</strain>
    </source>
</reference>
<dbReference type="Proteomes" id="UP000054783">
    <property type="component" value="Unassembled WGS sequence"/>
</dbReference>
<name>A0A0V0XZ98_9BILA</name>
<protein>
    <submittedName>
        <fullName evidence="1">Uncharacterized protein</fullName>
    </submittedName>
</protein>
<feature type="non-terminal residue" evidence="1">
    <location>
        <position position="1"/>
    </location>
</feature>
<gene>
    <name evidence="1" type="ORF">T12_6748</name>
</gene>
<keyword evidence="2" id="KW-1185">Reference proteome</keyword>
<dbReference type="EMBL" id="JYDQ01004530">
    <property type="protein sequence ID" value="KRX93441.1"/>
    <property type="molecule type" value="Genomic_DNA"/>
</dbReference>
<evidence type="ECO:0000313" key="1">
    <source>
        <dbReference type="EMBL" id="KRX93441.1"/>
    </source>
</evidence>
<dbReference type="AlphaFoldDB" id="A0A0V0XZ98"/>
<organism evidence="1 2">
    <name type="scientific">Trichinella patagoniensis</name>
    <dbReference type="NCBI Taxonomy" id="990121"/>
    <lineage>
        <taxon>Eukaryota</taxon>
        <taxon>Metazoa</taxon>
        <taxon>Ecdysozoa</taxon>
        <taxon>Nematoda</taxon>
        <taxon>Enoplea</taxon>
        <taxon>Dorylaimia</taxon>
        <taxon>Trichinellida</taxon>
        <taxon>Trichinellidae</taxon>
        <taxon>Trichinella</taxon>
    </lineage>
</organism>
<evidence type="ECO:0000313" key="2">
    <source>
        <dbReference type="Proteomes" id="UP000054783"/>
    </source>
</evidence>